<name>A0ACC0KQS4_CHOFU</name>
<evidence type="ECO:0000313" key="2">
    <source>
        <dbReference type="Proteomes" id="UP001064048"/>
    </source>
</evidence>
<accession>A0ACC0KQS4</accession>
<reference evidence="1 2" key="1">
    <citation type="journal article" date="2022" name="Genome Biol. Evol.">
        <title>The Spruce Budworm Genome: Reconstructing the Evolutionary History of Antifreeze Proteins.</title>
        <authorList>
            <person name="Beliveau C."/>
            <person name="Gagne P."/>
            <person name="Picq S."/>
            <person name="Vernygora O."/>
            <person name="Keeling C.I."/>
            <person name="Pinkney K."/>
            <person name="Doucet D."/>
            <person name="Wen F."/>
            <person name="Johnston J.S."/>
            <person name="Maaroufi H."/>
            <person name="Boyle B."/>
            <person name="Laroche J."/>
            <person name="Dewar K."/>
            <person name="Juretic N."/>
            <person name="Blackburn G."/>
            <person name="Nisole A."/>
            <person name="Brunet B."/>
            <person name="Brandao M."/>
            <person name="Lumley L."/>
            <person name="Duan J."/>
            <person name="Quan G."/>
            <person name="Lucarotti C.J."/>
            <person name="Roe A.D."/>
            <person name="Sperling F.A.H."/>
            <person name="Levesque R.C."/>
            <person name="Cusson M."/>
        </authorList>
    </citation>
    <scope>NUCLEOTIDE SEQUENCE [LARGE SCALE GENOMIC DNA]</scope>
    <source>
        <strain evidence="1">Glfc:IPQL:Cfum</strain>
    </source>
</reference>
<proteinExistence type="predicted"/>
<protein>
    <submittedName>
        <fullName evidence="1">Uncharacterized protein</fullName>
    </submittedName>
</protein>
<comment type="caution">
    <text evidence="1">The sequence shown here is derived from an EMBL/GenBank/DDBJ whole genome shotgun (WGS) entry which is preliminary data.</text>
</comment>
<keyword evidence="2" id="KW-1185">Reference proteome</keyword>
<evidence type="ECO:0000313" key="1">
    <source>
        <dbReference type="EMBL" id="KAI8438941.1"/>
    </source>
</evidence>
<dbReference type="Proteomes" id="UP001064048">
    <property type="component" value="Chromosome 18"/>
</dbReference>
<dbReference type="EMBL" id="CM046118">
    <property type="protein sequence ID" value="KAI8438941.1"/>
    <property type="molecule type" value="Genomic_DNA"/>
</dbReference>
<gene>
    <name evidence="1" type="ORF">MSG28_011257</name>
</gene>
<sequence>MQYSATYHFVGVTDMADAIEVITLVLELIWTLIRVHFENIRCIYRVFVPNEPKDIRGEITIKYVTLTSLKKNLAAGYTLADAIEVITLVLELIWTLIRVHFENIRCIYRVFVPNEPKDIRGEITIITGAGHGMGREMALRFGKLGAVVVCVDINPKGNEETVKIIKDNGGKAHRYECDVTDRAAVFNLAEKVKKEVGEVSILVNNAGIMPSQPILQWTEPKIKSTIDVNLTANLWMIQAFLPSMKERNHGHIVAMSSMAGLIGFKNLVPYCGTKFAVRGVMQALENELYEESNGKSKIKFTTICPYMVNTGLCKNPRIRFKDQMKMVEPGDAADQIIDAMRRDINEVTVPSNLHYSTRFFGYLIAPSAARIMNSFVDAGVEAHD</sequence>
<organism evidence="1 2">
    <name type="scientific">Choristoneura fumiferana</name>
    <name type="common">Spruce budworm moth</name>
    <name type="synonym">Archips fumiferana</name>
    <dbReference type="NCBI Taxonomy" id="7141"/>
    <lineage>
        <taxon>Eukaryota</taxon>
        <taxon>Metazoa</taxon>
        <taxon>Ecdysozoa</taxon>
        <taxon>Arthropoda</taxon>
        <taxon>Hexapoda</taxon>
        <taxon>Insecta</taxon>
        <taxon>Pterygota</taxon>
        <taxon>Neoptera</taxon>
        <taxon>Endopterygota</taxon>
        <taxon>Lepidoptera</taxon>
        <taxon>Glossata</taxon>
        <taxon>Ditrysia</taxon>
        <taxon>Tortricoidea</taxon>
        <taxon>Tortricidae</taxon>
        <taxon>Tortricinae</taxon>
        <taxon>Choristoneura</taxon>
    </lineage>
</organism>